<feature type="domain" description="DEP" evidence="2">
    <location>
        <begin position="24"/>
        <end position="107"/>
    </location>
</feature>
<evidence type="ECO:0000313" key="3">
    <source>
        <dbReference type="EMBL" id="DBA24020.1"/>
    </source>
</evidence>
<accession>A0AAV3AG56</accession>
<dbReference type="GO" id="GO:0005886">
    <property type="term" value="C:plasma membrane"/>
    <property type="evidence" value="ECO:0007669"/>
    <property type="project" value="TreeGrafter"/>
</dbReference>
<dbReference type="GO" id="GO:0005085">
    <property type="term" value="F:guanyl-nucleotide exchange factor activity"/>
    <property type="evidence" value="ECO:0007669"/>
    <property type="project" value="TreeGrafter"/>
</dbReference>
<dbReference type="InterPro" id="IPR036390">
    <property type="entry name" value="WH_DNA-bd_sf"/>
</dbReference>
<feature type="region of interest" description="Disordered" evidence="1">
    <location>
        <begin position="230"/>
        <end position="266"/>
    </location>
</feature>
<evidence type="ECO:0000256" key="1">
    <source>
        <dbReference type="SAM" id="MobiDB-lite"/>
    </source>
</evidence>
<comment type="caution">
    <text evidence="3">The sequence shown here is derived from an EMBL/GenBank/DDBJ whole genome shotgun (WGS) entry which is preliminary data.</text>
</comment>
<gene>
    <name evidence="3" type="ORF">GDO54_011727</name>
</gene>
<reference evidence="3" key="1">
    <citation type="thesis" date="2020" institute="ProQuest LLC" country="789 East Eisenhower Parkway, Ann Arbor, MI, USA">
        <title>Comparative Genomics and Chromosome Evolution.</title>
        <authorList>
            <person name="Mudd A.B."/>
        </authorList>
    </citation>
    <scope>NUCLEOTIDE SEQUENCE</scope>
    <source>
        <strain evidence="3">1538</strain>
        <tissue evidence="3">Blood</tissue>
    </source>
</reference>
<dbReference type="InterPro" id="IPR051832">
    <property type="entry name" value="mTOR-Rac_regulators"/>
</dbReference>
<dbReference type="SMART" id="SM00228">
    <property type="entry name" value="PDZ"/>
    <property type="match status" value="1"/>
</dbReference>
<dbReference type="SUPFAM" id="SSF46785">
    <property type="entry name" value="Winged helix' DNA-binding domain"/>
    <property type="match status" value="2"/>
</dbReference>
<dbReference type="AlphaFoldDB" id="A0AAV3AG56"/>
<evidence type="ECO:0000259" key="2">
    <source>
        <dbReference type="PROSITE" id="PS50186"/>
    </source>
</evidence>
<organism evidence="3 4">
    <name type="scientific">Pyxicephalus adspersus</name>
    <name type="common">African bullfrog</name>
    <dbReference type="NCBI Taxonomy" id="30357"/>
    <lineage>
        <taxon>Eukaryota</taxon>
        <taxon>Metazoa</taxon>
        <taxon>Chordata</taxon>
        <taxon>Craniata</taxon>
        <taxon>Vertebrata</taxon>
        <taxon>Euteleostomi</taxon>
        <taxon>Amphibia</taxon>
        <taxon>Batrachia</taxon>
        <taxon>Anura</taxon>
        <taxon>Neobatrachia</taxon>
        <taxon>Ranoidea</taxon>
        <taxon>Pyxicephalidae</taxon>
        <taxon>Pyxicephalinae</taxon>
        <taxon>Pyxicephalus</taxon>
    </lineage>
</organism>
<dbReference type="PANTHER" id="PTHR22829">
    <property type="entry name" value="DEP DOMAIN PROTEIN"/>
    <property type="match status" value="1"/>
</dbReference>
<feature type="domain" description="DEP" evidence="2">
    <location>
        <begin position="133"/>
        <end position="207"/>
    </location>
</feature>
<dbReference type="Pfam" id="PF00610">
    <property type="entry name" value="DEP"/>
    <property type="match status" value="2"/>
</dbReference>
<dbReference type="Gene3D" id="1.10.10.10">
    <property type="entry name" value="Winged helix-like DNA-binding domain superfamily/Winged helix DNA-binding domain"/>
    <property type="match status" value="2"/>
</dbReference>
<dbReference type="EMBL" id="DYDO01000005">
    <property type="protein sequence ID" value="DBA24020.1"/>
    <property type="molecule type" value="Genomic_DNA"/>
</dbReference>
<dbReference type="GO" id="GO:0035556">
    <property type="term" value="P:intracellular signal transduction"/>
    <property type="evidence" value="ECO:0007669"/>
    <property type="project" value="InterPro"/>
</dbReference>
<keyword evidence="4" id="KW-1185">Reference proteome</keyword>
<dbReference type="InterPro" id="IPR001478">
    <property type="entry name" value="PDZ"/>
</dbReference>
<dbReference type="InterPro" id="IPR036388">
    <property type="entry name" value="WH-like_DNA-bd_sf"/>
</dbReference>
<dbReference type="GO" id="GO:0005096">
    <property type="term" value="F:GTPase activator activity"/>
    <property type="evidence" value="ECO:0007669"/>
    <property type="project" value="TreeGrafter"/>
</dbReference>
<dbReference type="PROSITE" id="PS50186">
    <property type="entry name" value="DEP"/>
    <property type="match status" value="2"/>
</dbReference>
<dbReference type="Gene3D" id="2.30.42.10">
    <property type="match status" value="1"/>
</dbReference>
<dbReference type="Proteomes" id="UP001181693">
    <property type="component" value="Unassembled WGS sequence"/>
</dbReference>
<sequence length="396" mass="45513">MDTISMAVLKRATELEQMGEILIIGEQLRLRLHEEKVIKDRRHHLRTYPNCFVAREVLDWLIDRKEASDRPVAIELMQKMIEHNIIHHACDEFQEFRDAKLFYRFRKDDGTFPLDQEVKTIMRGQRIYEKIMSTENSLLQSREEDGVKYERSFVASEFINWLIREQEAKTRGEAEQLSRRLLEHAIIQHVSSKHHFVDSAYLYQFRVNFRRRRRVMELLIKRPQTILESQDSPFCPRKQSHDKSSNFQSVSPNNEQKTMSAVRRSSMSSSSSSGYFSSSPAMSNSPPVVLCNPRSVLKRPVPLDELLAPGAPYTRKTLTVVSDAVGWGFVVRGDKPCHIQAVDPTGPAAAAGVKIRQFVVSVNGLNVLNCDFRTVSNLILTGPRTIVMEVMEEVNP</sequence>
<feature type="compositionally biased region" description="Polar residues" evidence="1">
    <location>
        <begin position="245"/>
        <end position="259"/>
    </location>
</feature>
<dbReference type="InterPro" id="IPR036034">
    <property type="entry name" value="PDZ_sf"/>
</dbReference>
<dbReference type="GO" id="GO:0023051">
    <property type="term" value="P:regulation of signaling"/>
    <property type="evidence" value="ECO:0007669"/>
    <property type="project" value="TreeGrafter"/>
</dbReference>
<dbReference type="GO" id="GO:0007186">
    <property type="term" value="P:G protein-coupled receptor signaling pathway"/>
    <property type="evidence" value="ECO:0007669"/>
    <property type="project" value="TreeGrafter"/>
</dbReference>
<dbReference type="InterPro" id="IPR000591">
    <property type="entry name" value="DEP_dom"/>
</dbReference>
<dbReference type="SUPFAM" id="SSF50156">
    <property type="entry name" value="PDZ domain-like"/>
    <property type="match status" value="1"/>
</dbReference>
<dbReference type="SMART" id="SM00049">
    <property type="entry name" value="DEP"/>
    <property type="match status" value="2"/>
</dbReference>
<dbReference type="PANTHER" id="PTHR22829:SF18">
    <property type="entry name" value="DEP DOMAIN-CONTAINING MTOR-INTERACTING PROTEIN"/>
    <property type="match status" value="1"/>
</dbReference>
<proteinExistence type="predicted"/>
<evidence type="ECO:0000313" key="4">
    <source>
        <dbReference type="Proteomes" id="UP001181693"/>
    </source>
</evidence>
<dbReference type="CDD" id="cd23067">
    <property type="entry name" value="PDZ_DEPTOR-like"/>
    <property type="match status" value="1"/>
</dbReference>
<protein>
    <recommendedName>
        <fullName evidence="2">DEP domain-containing protein</fullName>
    </recommendedName>
</protein>
<name>A0AAV3AG56_PYXAD</name>